<dbReference type="GeneID" id="23629434"/>
<proteinExistence type="predicted"/>
<evidence type="ECO:0000313" key="1">
    <source>
        <dbReference type="EMBL" id="AJH65862.1"/>
    </source>
</evidence>
<dbReference type="EMBL" id="KP308096">
    <property type="protein sequence ID" value="AJH65862.1"/>
    <property type="molecule type" value="Genomic_DNA"/>
</dbReference>
<dbReference type="RefSeq" id="YP_009122104.1">
    <property type="nucleotide sequence ID" value="NC_026522.1"/>
</dbReference>
<dbReference type="InterPro" id="IPR036049">
    <property type="entry name" value="Ribosomal_uL29_sf"/>
</dbReference>
<dbReference type="AlphaFoldDB" id="A0A0B5VQH5"/>
<dbReference type="GO" id="GO:0006412">
    <property type="term" value="P:translation"/>
    <property type="evidence" value="ECO:0007669"/>
    <property type="project" value="InterPro"/>
</dbReference>
<keyword evidence="1" id="KW-0934">Plastid</keyword>
<accession>A0A0B5VQH5</accession>
<dbReference type="SUPFAM" id="SSF46561">
    <property type="entry name" value="Ribosomal protein L29 (L29p)"/>
    <property type="match status" value="1"/>
</dbReference>
<reference evidence="1" key="1">
    <citation type="journal article" date="2015" name="J. Phycol.">
        <title>The Choreocolax polysiphoniae plastid forces a reevaluation of the evolutionary pathways to parasitism in red algae.</title>
        <authorList>
            <person name="Salomaki E.D."/>
            <person name="Nickles K.R."/>
            <person name="Lane C.E."/>
        </authorList>
    </citation>
    <scope>NUCLEOTIDE SEQUENCE</scope>
</reference>
<name>A0A0B5VQH5_9FLOR</name>
<dbReference type="GO" id="GO:0003735">
    <property type="term" value="F:structural constituent of ribosome"/>
    <property type="evidence" value="ECO:0007669"/>
    <property type="project" value="InterPro"/>
</dbReference>
<keyword evidence="1" id="KW-0689">Ribosomal protein</keyword>
<keyword evidence="1" id="KW-0687">Ribonucleoprotein</keyword>
<sequence length="76" mass="9198">MILKNNQLLIDISNSKAEITKLKKQLFFLKIKKITKQNINRHKIKQIQHKISQILQLNKLNIIKYYVNKRKIWNSL</sequence>
<organism evidence="1">
    <name type="scientific">Choreocolax polysiphoniae</name>
    <dbReference type="NCBI Taxonomy" id="282351"/>
    <lineage>
        <taxon>Eukaryota</taxon>
        <taxon>Rhodophyta</taxon>
        <taxon>Florideophyceae</taxon>
        <taxon>Rhodymeniophycidae</taxon>
        <taxon>Gigartinales</taxon>
        <taxon>Choreocolacaceae</taxon>
        <taxon>Choreocolax</taxon>
    </lineage>
</organism>
<protein>
    <submittedName>
        <fullName evidence="1">50S ribosomal protein L29</fullName>
    </submittedName>
</protein>
<dbReference type="GO" id="GO:0005840">
    <property type="term" value="C:ribosome"/>
    <property type="evidence" value="ECO:0007669"/>
    <property type="project" value="UniProtKB-KW"/>
</dbReference>
<gene>
    <name evidence="1" type="primary">rpl29</name>
</gene>
<geneLocation type="plastid" evidence="1"/>